<dbReference type="InterPro" id="IPR003265">
    <property type="entry name" value="HhH-GPD_domain"/>
</dbReference>
<dbReference type="PROSITE" id="PS00764">
    <property type="entry name" value="ENDONUCLEASE_III_1"/>
    <property type="match status" value="1"/>
</dbReference>
<dbReference type="GO" id="GO:0051539">
    <property type="term" value="F:4 iron, 4 sulfur cluster binding"/>
    <property type="evidence" value="ECO:0007669"/>
    <property type="project" value="UniProtKB-KW"/>
</dbReference>
<comment type="function">
    <text evidence="14">Bifunctional DNA N-glycosylase with associated apurinic/apyrimidinic (AP) lyase function that catalyzes the first step in base excision repair (BER), the primary repair pathway for the repair of oxidative DNA damage. The DNA N-glycosylase activity releases the damaged DNA base from DNA by cleaving the N-glycosidic bond, leaving an AP site. The AP lyase activity cleaves the phosphodiester bond 3' to the AP site by a beta-elimination. Primarily recognizes and repairs oxidative base damage of pyrimidines.</text>
</comment>
<keyword evidence="10 14" id="KW-0234">DNA repair</keyword>
<feature type="region of interest" description="Disordered" evidence="15">
    <location>
        <begin position="26"/>
        <end position="61"/>
    </location>
</feature>
<dbReference type="Pfam" id="PF00730">
    <property type="entry name" value="HhH-GPD"/>
    <property type="match status" value="1"/>
</dbReference>
<organism evidence="17 18">
    <name type="scientific">Cryptotermes secundus</name>
    <dbReference type="NCBI Taxonomy" id="105785"/>
    <lineage>
        <taxon>Eukaryota</taxon>
        <taxon>Metazoa</taxon>
        <taxon>Ecdysozoa</taxon>
        <taxon>Arthropoda</taxon>
        <taxon>Hexapoda</taxon>
        <taxon>Insecta</taxon>
        <taxon>Pterygota</taxon>
        <taxon>Neoptera</taxon>
        <taxon>Polyneoptera</taxon>
        <taxon>Dictyoptera</taxon>
        <taxon>Blattodea</taxon>
        <taxon>Blattoidea</taxon>
        <taxon>Termitoidae</taxon>
        <taxon>Kalotermitidae</taxon>
        <taxon>Cryptotermitinae</taxon>
        <taxon>Cryptotermes</taxon>
    </lineage>
</organism>
<dbReference type="Pfam" id="PF00633">
    <property type="entry name" value="HHH"/>
    <property type="match status" value="1"/>
</dbReference>
<dbReference type="GO" id="GO:0006285">
    <property type="term" value="P:base-excision repair, AP site formation"/>
    <property type="evidence" value="ECO:0007669"/>
    <property type="project" value="UniProtKB-UniRule"/>
</dbReference>
<comment type="cofactor">
    <cofactor evidence="1">
        <name>[4Fe-4S] cluster</name>
        <dbReference type="ChEBI" id="CHEBI:49883"/>
    </cofactor>
</comment>
<reference evidence="17 18" key="1">
    <citation type="submission" date="2017-12" db="EMBL/GenBank/DDBJ databases">
        <title>Hemimetabolous genomes reveal molecular basis of termite eusociality.</title>
        <authorList>
            <person name="Harrison M.C."/>
            <person name="Jongepier E."/>
            <person name="Robertson H.M."/>
            <person name="Arning N."/>
            <person name="Bitard-Feildel T."/>
            <person name="Chao H."/>
            <person name="Childers C.P."/>
            <person name="Dinh H."/>
            <person name="Doddapaneni H."/>
            <person name="Dugan S."/>
            <person name="Gowin J."/>
            <person name="Greiner C."/>
            <person name="Han Y."/>
            <person name="Hu H."/>
            <person name="Hughes D.S.T."/>
            <person name="Huylmans A.-K."/>
            <person name="Kemena C."/>
            <person name="Kremer L.P.M."/>
            <person name="Lee S.L."/>
            <person name="Lopez-Ezquerra A."/>
            <person name="Mallet L."/>
            <person name="Monroy-Kuhn J.M."/>
            <person name="Moser A."/>
            <person name="Murali S.C."/>
            <person name="Muzny D.M."/>
            <person name="Otani S."/>
            <person name="Piulachs M.-D."/>
            <person name="Poelchau M."/>
            <person name="Qu J."/>
            <person name="Schaub F."/>
            <person name="Wada-Katsumata A."/>
            <person name="Worley K.C."/>
            <person name="Xie Q."/>
            <person name="Ylla G."/>
            <person name="Poulsen M."/>
            <person name="Gibbs R.A."/>
            <person name="Schal C."/>
            <person name="Richards S."/>
            <person name="Belles X."/>
            <person name="Korb J."/>
            <person name="Bornberg-Bauer E."/>
        </authorList>
    </citation>
    <scope>NUCLEOTIDE SEQUENCE [LARGE SCALE GENOMIC DNA]</scope>
    <source>
        <tissue evidence="17">Whole body</tissue>
    </source>
</reference>
<protein>
    <recommendedName>
        <fullName evidence="14">Endonuclease III homolog</fullName>
        <ecNumber evidence="14">3.2.2.-</ecNumber>
        <ecNumber evidence="14">4.2.99.18</ecNumber>
    </recommendedName>
    <alternativeName>
        <fullName evidence="14">Bifunctional DNA N-glycosylase/DNA-(apurinic or apyrimidinic site) lyase</fullName>
        <shortName evidence="14">DNA glycosylase/AP lyase</shortName>
    </alternativeName>
</protein>
<dbReference type="InterPro" id="IPR004035">
    <property type="entry name" value="Endouclease-III_FeS-bd_BS"/>
</dbReference>
<dbReference type="Proteomes" id="UP000235965">
    <property type="component" value="Unassembled WGS sequence"/>
</dbReference>
<keyword evidence="9" id="KW-0411">Iron-sulfur</keyword>
<dbReference type="GO" id="GO:0005739">
    <property type="term" value="C:mitochondrion"/>
    <property type="evidence" value="ECO:0007669"/>
    <property type="project" value="UniProtKB-SubCell"/>
</dbReference>
<evidence type="ECO:0000256" key="12">
    <source>
        <dbReference type="ARBA" id="ARBA00023295"/>
    </source>
</evidence>
<dbReference type="EMBL" id="NEVH01003493">
    <property type="protein sequence ID" value="PNF40720.1"/>
    <property type="molecule type" value="Genomic_DNA"/>
</dbReference>
<keyword evidence="14" id="KW-0539">Nucleus</keyword>
<dbReference type="GO" id="GO:0000703">
    <property type="term" value="F:oxidized pyrimidine nucleobase lesion DNA N-glycosylase activity"/>
    <property type="evidence" value="ECO:0007669"/>
    <property type="project" value="UniProtKB-UniRule"/>
</dbReference>
<evidence type="ECO:0000256" key="9">
    <source>
        <dbReference type="ARBA" id="ARBA00023014"/>
    </source>
</evidence>
<feature type="compositionally biased region" description="Basic residues" evidence="15">
    <location>
        <begin position="51"/>
        <end position="61"/>
    </location>
</feature>
<dbReference type="CDD" id="cd00056">
    <property type="entry name" value="ENDO3c"/>
    <property type="match status" value="1"/>
</dbReference>
<evidence type="ECO:0000256" key="15">
    <source>
        <dbReference type="SAM" id="MobiDB-lite"/>
    </source>
</evidence>
<dbReference type="STRING" id="105785.A0A2J7RIS4"/>
<dbReference type="PANTHER" id="PTHR43286">
    <property type="entry name" value="ENDONUCLEASE III-LIKE PROTEIN 1"/>
    <property type="match status" value="1"/>
</dbReference>
<evidence type="ECO:0000256" key="7">
    <source>
        <dbReference type="ARBA" id="ARBA00022946"/>
    </source>
</evidence>
<dbReference type="InterPro" id="IPR030841">
    <property type="entry name" value="NTH1"/>
</dbReference>
<keyword evidence="11 14" id="KW-0456">Lyase</keyword>
<dbReference type="FunFam" id="1.10.340.30:FF:000005">
    <property type="entry name" value="Endonuclease III-like protein 1"/>
    <property type="match status" value="1"/>
</dbReference>
<dbReference type="GO" id="GO:0046872">
    <property type="term" value="F:metal ion binding"/>
    <property type="evidence" value="ECO:0007669"/>
    <property type="project" value="UniProtKB-KW"/>
</dbReference>
<keyword evidence="3" id="KW-0004">4Fe-4S</keyword>
<keyword evidence="5 14" id="KW-0227">DNA damage</keyword>
<evidence type="ECO:0000256" key="1">
    <source>
        <dbReference type="ARBA" id="ARBA00001966"/>
    </source>
</evidence>
<comment type="similarity">
    <text evidence="2 14">Belongs to the Nth/MutY family.</text>
</comment>
<dbReference type="FunCoup" id="A0A2J7RIS4">
    <property type="interactions" value="1061"/>
</dbReference>
<evidence type="ECO:0000256" key="5">
    <source>
        <dbReference type="ARBA" id="ARBA00022763"/>
    </source>
</evidence>
<evidence type="ECO:0000256" key="4">
    <source>
        <dbReference type="ARBA" id="ARBA00022723"/>
    </source>
</evidence>
<dbReference type="Gene3D" id="1.10.340.30">
    <property type="entry name" value="Hypothetical protein, domain 2"/>
    <property type="match status" value="1"/>
</dbReference>
<evidence type="ECO:0000259" key="16">
    <source>
        <dbReference type="SMART" id="SM00478"/>
    </source>
</evidence>
<name>A0A2J7RIS4_9NEOP</name>
<dbReference type="OrthoDB" id="2099276at2759"/>
<keyword evidence="18" id="KW-1185">Reference proteome</keyword>
<dbReference type="AlphaFoldDB" id="A0A2J7RIS4"/>
<feature type="region of interest" description="Disordered" evidence="15">
    <location>
        <begin position="77"/>
        <end position="98"/>
    </location>
</feature>
<keyword evidence="14" id="KW-0496">Mitochondrion</keyword>
<comment type="subcellular location">
    <subcellularLocation>
        <location evidence="14">Nucleus</location>
    </subcellularLocation>
    <subcellularLocation>
        <location evidence="14">Mitochondrion</location>
    </subcellularLocation>
</comment>
<dbReference type="InParanoid" id="A0A2J7RIS4"/>
<keyword evidence="4" id="KW-0479">Metal-binding</keyword>
<dbReference type="GO" id="GO:0006289">
    <property type="term" value="P:nucleotide-excision repair"/>
    <property type="evidence" value="ECO:0007669"/>
    <property type="project" value="TreeGrafter"/>
</dbReference>
<dbReference type="FunFam" id="1.10.1670.10:FF:000003">
    <property type="entry name" value="Endonuclease III homolog"/>
    <property type="match status" value="1"/>
</dbReference>
<dbReference type="EC" id="4.2.99.18" evidence="14"/>
<evidence type="ECO:0000256" key="11">
    <source>
        <dbReference type="ARBA" id="ARBA00023239"/>
    </source>
</evidence>
<dbReference type="SUPFAM" id="SSF48150">
    <property type="entry name" value="DNA-glycosylase"/>
    <property type="match status" value="1"/>
</dbReference>
<keyword evidence="7" id="KW-0809">Transit peptide</keyword>
<dbReference type="PANTHER" id="PTHR43286:SF1">
    <property type="entry name" value="ENDONUCLEASE III-LIKE PROTEIN 1"/>
    <property type="match status" value="1"/>
</dbReference>
<keyword evidence="8" id="KW-0408">Iron</keyword>
<evidence type="ECO:0000256" key="13">
    <source>
        <dbReference type="ARBA" id="ARBA00044632"/>
    </source>
</evidence>
<dbReference type="GO" id="GO:0140078">
    <property type="term" value="F:class I DNA-(apurinic or apyrimidinic site) endonuclease activity"/>
    <property type="evidence" value="ECO:0007669"/>
    <property type="project" value="UniProtKB-EC"/>
</dbReference>
<evidence type="ECO:0000256" key="6">
    <source>
        <dbReference type="ARBA" id="ARBA00022801"/>
    </source>
</evidence>
<keyword evidence="6 14" id="KW-0378">Hydrolase</keyword>
<evidence type="ECO:0000256" key="8">
    <source>
        <dbReference type="ARBA" id="ARBA00023004"/>
    </source>
</evidence>
<dbReference type="InterPro" id="IPR004036">
    <property type="entry name" value="Endonuclease-III-like_CS2"/>
</dbReference>
<keyword evidence="12 14" id="KW-0326">Glycosidase</keyword>
<evidence type="ECO:0000256" key="2">
    <source>
        <dbReference type="ARBA" id="ARBA00008343"/>
    </source>
</evidence>
<dbReference type="SMART" id="SM00525">
    <property type="entry name" value="FES"/>
    <property type="match status" value="1"/>
</dbReference>
<dbReference type="PROSITE" id="PS01155">
    <property type="entry name" value="ENDONUCLEASE_III_2"/>
    <property type="match status" value="1"/>
</dbReference>
<keyword evidence="17" id="KW-0255">Endonuclease</keyword>
<evidence type="ECO:0000313" key="17">
    <source>
        <dbReference type="EMBL" id="PNF40720.1"/>
    </source>
</evidence>
<sequence>MVSKATREIGTELAVKYTFRNRRQLHSQVHKDVCKQGKPSPENDLSDMKKGTTKARTSRRRHVSVAFDDNVYKEPMQKEGINHGNSEARDAENKKSKWEPKNWHEIVNNIREMRKQRDAPVDTMGCDKCADESAPPEETRYHSLVSLMLSSQTKDAVTYAAMQKLRQHGLTVPNILATDDKTLGELIYPVSFWKSKVNYIKKTTQILQDEYNGDIPDSVEKLCKLPGVGPKMAHLCMKTAWGVLTGIGVDTHVHRISNRLGWVPKATKTPEATRVALESWLPTELWDEVNNLMVGFGQQVCKPVNPLCNTCLNKTLCPFGRSQCRGKQ</sequence>
<dbReference type="SMART" id="SM00478">
    <property type="entry name" value="ENDO3c"/>
    <property type="match status" value="1"/>
</dbReference>
<dbReference type="Gene3D" id="1.10.1670.10">
    <property type="entry name" value="Helix-hairpin-Helix base-excision DNA repair enzymes (C-terminal)"/>
    <property type="match status" value="1"/>
</dbReference>
<evidence type="ECO:0000256" key="14">
    <source>
        <dbReference type="HAMAP-Rule" id="MF_03183"/>
    </source>
</evidence>
<accession>A0A2J7RIS4</accession>
<comment type="catalytic activity">
    <reaction evidence="13 14">
        <text>2'-deoxyribonucleotide-(2'-deoxyribose 5'-phosphate)-2'-deoxyribonucleotide-DNA = a 3'-end 2'-deoxyribonucleotide-(2,3-dehydro-2,3-deoxyribose 5'-phosphate)-DNA + a 5'-end 5'-phospho-2'-deoxyribonucleoside-DNA + H(+)</text>
        <dbReference type="Rhea" id="RHEA:66592"/>
        <dbReference type="Rhea" id="RHEA-COMP:13180"/>
        <dbReference type="Rhea" id="RHEA-COMP:16897"/>
        <dbReference type="Rhea" id="RHEA-COMP:17067"/>
        <dbReference type="ChEBI" id="CHEBI:15378"/>
        <dbReference type="ChEBI" id="CHEBI:136412"/>
        <dbReference type="ChEBI" id="CHEBI:157695"/>
        <dbReference type="ChEBI" id="CHEBI:167181"/>
        <dbReference type="EC" id="4.2.99.18"/>
    </reaction>
</comment>
<dbReference type="InterPro" id="IPR023170">
    <property type="entry name" value="HhH_base_excis_C"/>
</dbReference>
<dbReference type="InterPro" id="IPR011257">
    <property type="entry name" value="DNA_glycosylase"/>
</dbReference>
<dbReference type="HAMAP" id="MF_03183">
    <property type="entry name" value="Endonuclease_III_Nth"/>
    <property type="match status" value="1"/>
</dbReference>
<dbReference type="InterPro" id="IPR003651">
    <property type="entry name" value="Endonuclease3_FeS-loop_motif"/>
</dbReference>
<proteinExistence type="inferred from homology"/>
<feature type="domain" description="HhH-GPD" evidence="16">
    <location>
        <begin position="149"/>
        <end position="299"/>
    </location>
</feature>
<evidence type="ECO:0000256" key="3">
    <source>
        <dbReference type="ARBA" id="ARBA00022485"/>
    </source>
</evidence>
<keyword evidence="17" id="KW-0540">Nuclease</keyword>
<dbReference type="EC" id="3.2.2.-" evidence="14"/>
<evidence type="ECO:0000256" key="10">
    <source>
        <dbReference type="ARBA" id="ARBA00023204"/>
    </source>
</evidence>
<evidence type="ECO:0000313" key="18">
    <source>
        <dbReference type="Proteomes" id="UP000235965"/>
    </source>
</evidence>
<comment type="caution">
    <text evidence="14">Lacks conserved residue(s) required for the propagation of feature annotation.</text>
</comment>
<gene>
    <name evidence="17" type="primary">NTHL1</name>
    <name evidence="14" type="synonym">NTH1</name>
    <name evidence="17" type="ORF">B7P43_G00681</name>
</gene>
<dbReference type="InterPro" id="IPR000445">
    <property type="entry name" value="HhH_motif"/>
</dbReference>
<dbReference type="GO" id="GO:0003677">
    <property type="term" value="F:DNA binding"/>
    <property type="evidence" value="ECO:0007669"/>
    <property type="project" value="UniProtKB-UniRule"/>
</dbReference>
<comment type="caution">
    <text evidence="17">The sequence shown here is derived from an EMBL/GenBank/DDBJ whole genome shotgun (WGS) entry which is preliminary data.</text>
</comment>
<dbReference type="GO" id="GO:0005634">
    <property type="term" value="C:nucleus"/>
    <property type="evidence" value="ECO:0007669"/>
    <property type="project" value="UniProtKB-SubCell"/>
</dbReference>